<dbReference type="SUPFAM" id="SSF51556">
    <property type="entry name" value="Metallo-dependent hydrolases"/>
    <property type="match status" value="1"/>
</dbReference>
<dbReference type="GO" id="GO:0006154">
    <property type="term" value="P:adenosine catabolic process"/>
    <property type="evidence" value="ECO:0007669"/>
    <property type="project" value="TreeGrafter"/>
</dbReference>
<dbReference type="NCBIfam" id="TIGR01430">
    <property type="entry name" value="aden_deam"/>
    <property type="match status" value="1"/>
</dbReference>
<gene>
    <name evidence="8" type="primary">add</name>
    <name evidence="8" type="ORF">FFV09_12480</name>
</gene>
<evidence type="ECO:0000256" key="4">
    <source>
        <dbReference type="ARBA" id="ARBA00022723"/>
    </source>
</evidence>
<dbReference type="GO" id="GO:0046103">
    <property type="term" value="P:inosine biosynthetic process"/>
    <property type="evidence" value="ECO:0007669"/>
    <property type="project" value="TreeGrafter"/>
</dbReference>
<protein>
    <recommendedName>
        <fullName evidence="3">adenosine deaminase</fullName>
        <ecNumber evidence="3">3.5.4.4</ecNumber>
    </recommendedName>
</protein>
<evidence type="ECO:0000259" key="7">
    <source>
        <dbReference type="Pfam" id="PF00962"/>
    </source>
</evidence>
<dbReference type="AlphaFoldDB" id="A0A4Y6UZZ4"/>
<dbReference type="EMBL" id="CP041217">
    <property type="protein sequence ID" value="QDH21585.1"/>
    <property type="molecule type" value="Genomic_DNA"/>
</dbReference>
<name>A0A4Y6UZZ4_SACBS</name>
<keyword evidence="6" id="KW-0862">Zinc</keyword>
<comment type="similarity">
    <text evidence="2">Belongs to the metallo-dependent hydrolases superfamily. Adenosine and AMP deaminases family.</text>
</comment>
<sequence>MLHNQLPEQLRQLPKVDLHLHLDGSIKESTLWEIASEQGIPLPVAGFEQLTPFMKVTGECGSLLEYLEKFDFVAGFLHKADVLERIAYEVVEQAAEQNCRYIEVRFGPQLHRSEGLSCGDVIAAVLRGLRRGEAEFGVVSRGIAACLRHHSPHVNLEVIEAAAAFKDEGLVAVDLAGPEAAFPAHLHRAVFEYAQLLDVPVTIHAGEAGGADNIREAILRLGAKRIGHGVRLREDAALLERVRELGIVLEMCPVSNYQTKAMESWETYPIRDYFDAGLKLTINTDNLTVSDTSLVKEYTVLIEKFGFTLPEIAALILNGVDAAFLPPEEKARLRADVLDGFAQLGIEPSQAPASSSVSAAG</sequence>
<dbReference type="Proteomes" id="UP000316968">
    <property type="component" value="Chromosome"/>
</dbReference>
<proteinExistence type="inferred from homology"/>
<keyword evidence="4" id="KW-0479">Metal-binding</keyword>
<evidence type="ECO:0000313" key="9">
    <source>
        <dbReference type="Proteomes" id="UP000316968"/>
    </source>
</evidence>
<evidence type="ECO:0000256" key="6">
    <source>
        <dbReference type="ARBA" id="ARBA00022833"/>
    </source>
</evidence>
<dbReference type="PANTHER" id="PTHR11409:SF43">
    <property type="entry name" value="ADENOSINE DEAMINASE"/>
    <property type="match status" value="1"/>
</dbReference>
<reference evidence="8 9" key="1">
    <citation type="submission" date="2019-06" db="EMBL/GenBank/DDBJ databases">
        <title>Saccharibacillus brassicae sp. nov., an endophytic bacterium isolated from Chinese cabbage seeds (Brassica pekinensis).</title>
        <authorList>
            <person name="Jiang L."/>
            <person name="Lee J."/>
            <person name="Kim S.W."/>
        </authorList>
    </citation>
    <scope>NUCLEOTIDE SEQUENCE [LARGE SCALE GENOMIC DNA]</scope>
    <source>
        <strain evidence="9">KCTC 43072 / ATSA2</strain>
    </source>
</reference>
<evidence type="ECO:0000256" key="5">
    <source>
        <dbReference type="ARBA" id="ARBA00022801"/>
    </source>
</evidence>
<dbReference type="Gene3D" id="3.20.20.140">
    <property type="entry name" value="Metal-dependent hydrolases"/>
    <property type="match status" value="1"/>
</dbReference>
<dbReference type="OrthoDB" id="9779574at2"/>
<dbReference type="CDD" id="cd01320">
    <property type="entry name" value="ADA"/>
    <property type="match status" value="1"/>
</dbReference>
<evidence type="ECO:0000256" key="2">
    <source>
        <dbReference type="ARBA" id="ARBA00006676"/>
    </source>
</evidence>
<dbReference type="GO" id="GO:0043103">
    <property type="term" value="P:hypoxanthine salvage"/>
    <property type="evidence" value="ECO:0007669"/>
    <property type="project" value="TreeGrafter"/>
</dbReference>
<dbReference type="KEGG" id="saca:FFV09_12480"/>
<dbReference type="InterPro" id="IPR032466">
    <property type="entry name" value="Metal_Hydrolase"/>
</dbReference>
<dbReference type="Pfam" id="PF00962">
    <property type="entry name" value="A_deaminase"/>
    <property type="match status" value="1"/>
</dbReference>
<dbReference type="InterPro" id="IPR006330">
    <property type="entry name" value="Ado/ade_deaminase"/>
</dbReference>
<dbReference type="GO" id="GO:0046872">
    <property type="term" value="F:metal ion binding"/>
    <property type="evidence" value="ECO:0007669"/>
    <property type="project" value="UniProtKB-KW"/>
</dbReference>
<dbReference type="GO" id="GO:0005829">
    <property type="term" value="C:cytosol"/>
    <property type="evidence" value="ECO:0007669"/>
    <property type="project" value="TreeGrafter"/>
</dbReference>
<evidence type="ECO:0000313" key="8">
    <source>
        <dbReference type="EMBL" id="QDH21585.1"/>
    </source>
</evidence>
<dbReference type="EC" id="3.5.4.4" evidence="3"/>
<keyword evidence="5 8" id="KW-0378">Hydrolase</keyword>
<organism evidence="8 9">
    <name type="scientific">Saccharibacillus brassicae</name>
    <dbReference type="NCBI Taxonomy" id="2583377"/>
    <lineage>
        <taxon>Bacteria</taxon>
        <taxon>Bacillati</taxon>
        <taxon>Bacillota</taxon>
        <taxon>Bacilli</taxon>
        <taxon>Bacillales</taxon>
        <taxon>Paenibacillaceae</taxon>
        <taxon>Saccharibacillus</taxon>
    </lineage>
</organism>
<feature type="domain" description="Adenosine deaminase" evidence="7">
    <location>
        <begin position="14"/>
        <end position="337"/>
    </location>
</feature>
<dbReference type="PANTHER" id="PTHR11409">
    <property type="entry name" value="ADENOSINE DEAMINASE"/>
    <property type="match status" value="1"/>
</dbReference>
<accession>A0A4Y6UZZ4</accession>
<keyword evidence="9" id="KW-1185">Reference proteome</keyword>
<dbReference type="InterPro" id="IPR001365">
    <property type="entry name" value="A_deaminase_dom"/>
</dbReference>
<evidence type="ECO:0000256" key="1">
    <source>
        <dbReference type="ARBA" id="ARBA00001947"/>
    </source>
</evidence>
<dbReference type="GO" id="GO:0004000">
    <property type="term" value="F:adenosine deaminase activity"/>
    <property type="evidence" value="ECO:0007669"/>
    <property type="project" value="TreeGrafter"/>
</dbReference>
<dbReference type="RefSeq" id="WP_141448130.1">
    <property type="nucleotide sequence ID" value="NZ_CP041217.1"/>
</dbReference>
<comment type="cofactor">
    <cofactor evidence="1">
        <name>Zn(2+)</name>
        <dbReference type="ChEBI" id="CHEBI:29105"/>
    </cofactor>
</comment>
<evidence type="ECO:0000256" key="3">
    <source>
        <dbReference type="ARBA" id="ARBA00012784"/>
    </source>
</evidence>